<dbReference type="CDD" id="cd02035">
    <property type="entry name" value="ArsA"/>
    <property type="match status" value="2"/>
</dbReference>
<name>A0AAC9ERF6_9LACO</name>
<dbReference type="PANTHER" id="PTHR10803:SF3">
    <property type="entry name" value="ATPASE GET3"/>
    <property type="match status" value="1"/>
</dbReference>
<accession>A0AAC9ERF6</accession>
<dbReference type="Pfam" id="PF02374">
    <property type="entry name" value="ArsA_ATPase"/>
    <property type="match status" value="3"/>
</dbReference>
<reference evidence="3 4" key="1">
    <citation type="submission" date="2015-07" db="EMBL/GenBank/DDBJ databases">
        <title>Lactobacillus korensis/26-25/ whole genome sequencing.</title>
        <authorList>
            <person name="Kim M.K."/>
            <person name="Im W.-T."/>
            <person name="Srinivasan S."/>
            <person name="Lee J.-J."/>
        </authorList>
    </citation>
    <scope>NUCLEOTIDE SEQUENCE [LARGE SCALE GENOMIC DNA]</scope>
    <source>
        <strain evidence="3 4">26-25</strain>
    </source>
</reference>
<feature type="domain" description="ArsA/GET3 Anion-transporting ATPase-like" evidence="2">
    <location>
        <begin position="11"/>
        <end position="258"/>
    </location>
</feature>
<evidence type="ECO:0000259" key="2">
    <source>
        <dbReference type="Pfam" id="PF02374"/>
    </source>
</evidence>
<sequence>MVNVREHLSLTKYLFFTGKGGVGKTTIAASSAVQLADQGYRVALISTDPASNLQDLFPDDLTNQLRPIAAVPRLDVANFDPNTAAADYRERVIGPYRQLLPEAALTNMAEQLSGSCTVEVAAFNEFANLLTDAEVNRRYDYIFFDTAPTGHTLRLLQLPAAWSHYLDTNKLGTSCLGQLAGLGDERERYQQAARVLADASQTSLILVARPQQATLQEASRTAGELKKLGIDNYQLVINGVLPADQRQAAPELYQQQQADLAVLPVNLPAIAWRVPLRAYNVTNVTQLRQLLADQQPAVAPQQATAPPYPGLETVVSALQHHRIIFTMGKGGVGKTTIAVQLAQGLAKLGKRVRLTTTDPADHLDWFKLDPAIRVSHIDEHQVLREYQNTVLAQARQEMASADVDYVIEDLQSPCTQEIATFEAFAKIVDEDDSDVLVIDTAPTGHTLLLLSSTESYAAEVKRTTGTVPPAVTRLLPRLQDASQTETVMVTLPEATPVYETLRLQQDLDRAQIAHTWWVVNQSLLGTTKQLSPFLAVRAQNESPWISQIATASANHFVVNGWQTNFETQRLCPERKEERS</sequence>
<comment type="similarity">
    <text evidence="1">Belongs to the arsA ATPase family.</text>
</comment>
<dbReference type="PIRSF" id="PIRSF001327">
    <property type="entry name" value="Arsenical_pump-driving_ATPase"/>
    <property type="match status" value="1"/>
</dbReference>
<dbReference type="AlphaFoldDB" id="A0AAC9ERF6"/>
<protein>
    <submittedName>
        <fullName evidence="3">Arsenic ABC transporter ATPase</fullName>
    </submittedName>
</protein>
<dbReference type="InterPro" id="IPR027417">
    <property type="entry name" value="P-loop_NTPase"/>
</dbReference>
<dbReference type="PANTHER" id="PTHR10803">
    <property type="entry name" value="ARSENICAL PUMP-DRIVING ATPASE ARSENITE-TRANSLOCATING ATPASE"/>
    <property type="match status" value="1"/>
</dbReference>
<dbReference type="EMBL" id="CP012033">
    <property type="protein sequence ID" value="AKP64992.1"/>
    <property type="molecule type" value="Genomic_DNA"/>
</dbReference>
<dbReference type="GO" id="GO:0005524">
    <property type="term" value="F:ATP binding"/>
    <property type="evidence" value="ECO:0007669"/>
    <property type="project" value="InterPro"/>
</dbReference>
<dbReference type="GO" id="GO:0016887">
    <property type="term" value="F:ATP hydrolysis activity"/>
    <property type="evidence" value="ECO:0007669"/>
    <property type="project" value="InterPro"/>
</dbReference>
<proteinExistence type="inferred from homology"/>
<dbReference type="GO" id="GO:0015446">
    <property type="term" value="F:ATPase-coupled arsenite transmembrane transporter activity"/>
    <property type="evidence" value="ECO:0007669"/>
    <property type="project" value="InterPro"/>
</dbReference>
<gene>
    <name evidence="3" type="ORF">ABN16_08245</name>
</gene>
<dbReference type="RefSeq" id="WP_048734813.1">
    <property type="nucleotide sequence ID" value="NZ_CP012033.1"/>
</dbReference>
<dbReference type="Gene3D" id="3.40.50.300">
    <property type="entry name" value="P-loop containing nucleotide triphosphate hydrolases"/>
    <property type="match status" value="2"/>
</dbReference>
<evidence type="ECO:0000256" key="1">
    <source>
        <dbReference type="ARBA" id="ARBA00011040"/>
    </source>
</evidence>
<dbReference type="KEGG" id="lko:ABN16_08245"/>
<organism evidence="3 4">
    <name type="scientific">Levilactobacillus koreensis</name>
    <dbReference type="NCBI Taxonomy" id="637971"/>
    <lineage>
        <taxon>Bacteria</taxon>
        <taxon>Bacillati</taxon>
        <taxon>Bacillota</taxon>
        <taxon>Bacilli</taxon>
        <taxon>Lactobacillales</taxon>
        <taxon>Lactobacillaceae</taxon>
        <taxon>Levilactobacillus</taxon>
    </lineage>
</organism>
<dbReference type="InterPro" id="IPR027541">
    <property type="entry name" value="Ars_ATPase"/>
</dbReference>
<dbReference type="SUPFAM" id="SSF52540">
    <property type="entry name" value="P-loop containing nucleoside triphosphate hydrolases"/>
    <property type="match status" value="2"/>
</dbReference>
<dbReference type="NCBIfam" id="TIGR00345">
    <property type="entry name" value="GET3_arsA_TRC40"/>
    <property type="match status" value="1"/>
</dbReference>
<dbReference type="NCBIfam" id="TIGR04291">
    <property type="entry name" value="arsen_driv_ArsA"/>
    <property type="match status" value="1"/>
</dbReference>
<feature type="domain" description="ArsA/GET3 Anion-transporting ATPase-like" evidence="2">
    <location>
        <begin position="321"/>
        <end position="463"/>
    </location>
</feature>
<evidence type="ECO:0000313" key="3">
    <source>
        <dbReference type="EMBL" id="AKP64992.1"/>
    </source>
</evidence>
<keyword evidence="4" id="KW-1185">Reference proteome</keyword>
<dbReference type="Proteomes" id="UP000036000">
    <property type="component" value="Chromosome"/>
</dbReference>
<dbReference type="InterPro" id="IPR016300">
    <property type="entry name" value="ATPase_ArsA/GET3"/>
</dbReference>
<dbReference type="InterPro" id="IPR025723">
    <property type="entry name" value="ArsA/GET3_ATPase-like"/>
</dbReference>
<evidence type="ECO:0000313" key="4">
    <source>
        <dbReference type="Proteomes" id="UP000036000"/>
    </source>
</evidence>
<feature type="domain" description="ArsA/GET3 Anion-transporting ATPase-like" evidence="2">
    <location>
        <begin position="475"/>
        <end position="550"/>
    </location>
</feature>